<evidence type="ECO:0000313" key="4">
    <source>
        <dbReference type="Proteomes" id="UP001162162"/>
    </source>
</evidence>
<feature type="signal peptide" evidence="1">
    <location>
        <begin position="1"/>
        <end position="17"/>
    </location>
</feature>
<dbReference type="AlphaFoldDB" id="A0AAV8XXT0"/>
<dbReference type="EMBL" id="JAPWTK010000293">
    <property type="protein sequence ID" value="KAJ8943312.1"/>
    <property type="molecule type" value="Genomic_DNA"/>
</dbReference>
<keyword evidence="1" id="KW-0732">Signal</keyword>
<reference evidence="3" key="1">
    <citation type="journal article" date="2023" name="Insect Mol. Biol.">
        <title>Genome sequencing provides insights into the evolution of gene families encoding plant cell wall-degrading enzymes in longhorned beetles.</title>
        <authorList>
            <person name="Shin N.R."/>
            <person name="Okamura Y."/>
            <person name="Kirsch R."/>
            <person name="Pauchet Y."/>
        </authorList>
    </citation>
    <scope>NUCLEOTIDE SEQUENCE</scope>
    <source>
        <strain evidence="3">AMC_N1</strain>
    </source>
</reference>
<gene>
    <name evidence="3" type="ORF">NQ318_004753</name>
</gene>
<evidence type="ECO:0000259" key="2">
    <source>
        <dbReference type="SMART" id="SM00848"/>
    </source>
</evidence>
<dbReference type="Pfam" id="PF08246">
    <property type="entry name" value="Inhibitor_I29"/>
    <property type="match status" value="1"/>
</dbReference>
<dbReference type="SUPFAM" id="SSF54001">
    <property type="entry name" value="Cysteine proteinases"/>
    <property type="match status" value="1"/>
</dbReference>
<evidence type="ECO:0000256" key="1">
    <source>
        <dbReference type="SAM" id="SignalP"/>
    </source>
</evidence>
<sequence length="126" mass="14720">MKMCTIFVLALVAAVSASEQEYWTQFKTKYGKMYRSSLEEVKRHSIFLDNLKKIEEHNEKYKIGNSSYEMGINEFADVTTEEFLEKLNYAKRSKPVVQASKDYFVYDANEDLPQTIDWGERGPLPE</sequence>
<accession>A0AAV8XXT0</accession>
<evidence type="ECO:0000313" key="3">
    <source>
        <dbReference type="EMBL" id="KAJ8943312.1"/>
    </source>
</evidence>
<dbReference type="InterPro" id="IPR038765">
    <property type="entry name" value="Papain-like_cys_pep_sf"/>
</dbReference>
<protein>
    <recommendedName>
        <fullName evidence="2">Cathepsin propeptide inhibitor domain-containing protein</fullName>
    </recommendedName>
</protein>
<comment type="caution">
    <text evidence="3">The sequence shown here is derived from an EMBL/GenBank/DDBJ whole genome shotgun (WGS) entry which is preliminary data.</text>
</comment>
<dbReference type="SMART" id="SM00848">
    <property type="entry name" value="Inhibitor_I29"/>
    <property type="match status" value="1"/>
</dbReference>
<organism evidence="3 4">
    <name type="scientific">Aromia moschata</name>
    <dbReference type="NCBI Taxonomy" id="1265417"/>
    <lineage>
        <taxon>Eukaryota</taxon>
        <taxon>Metazoa</taxon>
        <taxon>Ecdysozoa</taxon>
        <taxon>Arthropoda</taxon>
        <taxon>Hexapoda</taxon>
        <taxon>Insecta</taxon>
        <taxon>Pterygota</taxon>
        <taxon>Neoptera</taxon>
        <taxon>Endopterygota</taxon>
        <taxon>Coleoptera</taxon>
        <taxon>Polyphaga</taxon>
        <taxon>Cucujiformia</taxon>
        <taxon>Chrysomeloidea</taxon>
        <taxon>Cerambycidae</taxon>
        <taxon>Cerambycinae</taxon>
        <taxon>Callichromatini</taxon>
        <taxon>Aromia</taxon>
    </lineage>
</organism>
<dbReference type="Gene3D" id="1.10.287.2250">
    <property type="match status" value="1"/>
</dbReference>
<proteinExistence type="predicted"/>
<dbReference type="Proteomes" id="UP001162162">
    <property type="component" value="Unassembled WGS sequence"/>
</dbReference>
<keyword evidence="4" id="KW-1185">Reference proteome</keyword>
<dbReference type="InterPro" id="IPR013201">
    <property type="entry name" value="Prot_inhib_I29"/>
</dbReference>
<feature type="domain" description="Cathepsin propeptide inhibitor" evidence="2">
    <location>
        <begin position="23"/>
        <end position="83"/>
    </location>
</feature>
<feature type="chain" id="PRO_5043395573" description="Cathepsin propeptide inhibitor domain-containing protein" evidence="1">
    <location>
        <begin position="18"/>
        <end position="126"/>
    </location>
</feature>
<name>A0AAV8XXT0_9CUCU</name>